<feature type="active site" description="Schiff-base intermediate with substrate; via pyruvic acid; for decarboxylase activity" evidence="11">
    <location>
        <position position="256"/>
    </location>
</feature>
<reference evidence="12 13" key="1">
    <citation type="submission" date="2007-01" db="EMBL/GenBank/DDBJ databases">
        <authorList>
            <person name="Haygood M."/>
            <person name="Podell S."/>
            <person name="Anderson C."/>
            <person name="Hopkinson B."/>
            <person name="Roe K."/>
            <person name="Barbeau K."/>
            <person name="Gaasterland T."/>
            <person name="Ferriera S."/>
            <person name="Johnson J."/>
            <person name="Kravitz S."/>
            <person name="Beeson K."/>
            <person name="Sutton G."/>
            <person name="Rogers Y.-H."/>
            <person name="Friedman R."/>
            <person name="Frazier M."/>
            <person name="Venter J.C."/>
        </authorList>
    </citation>
    <scope>NUCLEOTIDE SEQUENCE [LARGE SCALE GENOMIC DNA]</scope>
    <source>
        <strain evidence="12 13">ATCC 23134</strain>
    </source>
</reference>
<comment type="pathway">
    <text evidence="1">Lipid metabolism.</text>
</comment>
<name>A1ZHI0_MICM2</name>
<evidence type="ECO:0000256" key="1">
    <source>
        <dbReference type="ARBA" id="ARBA00005189"/>
    </source>
</evidence>
<dbReference type="Pfam" id="PF02666">
    <property type="entry name" value="PS_Dcarbxylase"/>
    <property type="match status" value="1"/>
</dbReference>
<evidence type="ECO:0000256" key="5">
    <source>
        <dbReference type="ARBA" id="ARBA00023136"/>
    </source>
</evidence>
<evidence type="ECO:0000256" key="3">
    <source>
        <dbReference type="ARBA" id="ARBA00022793"/>
    </source>
</evidence>
<keyword evidence="3 11" id="KW-0210">Decarboxylase</keyword>
<protein>
    <recommendedName>
        <fullName evidence="11">Phosphatidylserine decarboxylase proenzyme</fullName>
        <ecNumber evidence="11">4.1.1.65</ecNumber>
    </recommendedName>
    <component>
        <recommendedName>
            <fullName evidence="11">Phosphatidylserine decarboxylase alpha chain</fullName>
        </recommendedName>
    </component>
    <component>
        <recommendedName>
            <fullName evidence="11">Phosphatidylserine decarboxylase beta chain</fullName>
        </recommendedName>
    </component>
</protein>
<sequence length="293" mass="33292">MQEIKYIDRKTQQIIYENPPGEGLLKFLYYNPFGQLPLHLVVKRKLLSTLYGKLMSSPRSKKNIQPFVDTYNIDMSEALLPTSEFNSFNEFFYRKLKPEVRPIEEGVVSPADGKMLVFENISELRSFFVKGNQFTLEKFLKDQALAAKYQNASLILVRLAPTDYHRFHFPLSGVAYASYNISGRYYSVSPYAVTPDFARVFCENKRTYTILSSPTRGDVLISPVGATMVGTIINTYEPNTQVNKGDEMGYFAFGGSSLLMLIDRDQVQLDEDLLANTRQGMETSVLMGERIGV</sequence>
<feature type="chain" id="PRO_5023319000" description="Phosphatidylserine decarboxylase beta chain" evidence="11">
    <location>
        <begin position="1"/>
        <end position="255"/>
    </location>
</feature>
<comment type="pathway">
    <text evidence="11">Phospholipid metabolism; phosphatidylethanolamine biosynthesis; phosphatidylethanolamine from CDP-diacylglycerol: step 2/2.</text>
</comment>
<dbReference type="Proteomes" id="UP000004095">
    <property type="component" value="Unassembled WGS sequence"/>
</dbReference>
<organism evidence="12 13">
    <name type="scientific">Microscilla marina ATCC 23134</name>
    <dbReference type="NCBI Taxonomy" id="313606"/>
    <lineage>
        <taxon>Bacteria</taxon>
        <taxon>Pseudomonadati</taxon>
        <taxon>Bacteroidota</taxon>
        <taxon>Cytophagia</taxon>
        <taxon>Cytophagales</taxon>
        <taxon>Microscillaceae</taxon>
        <taxon>Microscilla</taxon>
    </lineage>
</organism>
<dbReference type="RefSeq" id="WP_002695493.1">
    <property type="nucleotide sequence ID" value="NZ_AAWS01000008.1"/>
</dbReference>
<comment type="cofactor">
    <cofactor evidence="11">
        <name>pyruvate</name>
        <dbReference type="ChEBI" id="CHEBI:15361"/>
    </cofactor>
    <text evidence="11">Binds 1 pyruvoyl group covalently per subunit.</text>
</comment>
<keyword evidence="5 11" id="KW-0472">Membrane</keyword>
<dbReference type="UniPathway" id="UPA00558">
    <property type="reaction ID" value="UER00616"/>
</dbReference>
<keyword evidence="2 11" id="KW-0444">Lipid biosynthesis</keyword>
<dbReference type="GO" id="GO:0006646">
    <property type="term" value="P:phosphatidylethanolamine biosynthetic process"/>
    <property type="evidence" value="ECO:0007669"/>
    <property type="project" value="UniProtKB-UniRule"/>
</dbReference>
<dbReference type="AlphaFoldDB" id="A1ZHI0"/>
<feature type="active site" description="Charge relay system; for autoendoproteolytic cleavage activity" evidence="11">
    <location>
        <position position="112"/>
    </location>
</feature>
<comment type="caution">
    <text evidence="12">The sequence shown here is derived from an EMBL/GenBank/DDBJ whole genome shotgun (WGS) entry which is preliminary data.</text>
</comment>
<feature type="modified residue" description="Pyruvic acid (Ser); by autocatalysis" evidence="11">
    <location>
        <position position="256"/>
    </location>
</feature>
<dbReference type="OrthoDB" id="9802030at2"/>
<comment type="subunit">
    <text evidence="11">Heterodimer of a large membrane-associated beta subunit and a small pyruvoyl-containing alpha subunit.</text>
</comment>
<feature type="site" description="Cleavage (non-hydrolytic); by autocatalysis" evidence="11">
    <location>
        <begin position="255"/>
        <end position="256"/>
    </location>
</feature>
<keyword evidence="11" id="KW-1003">Cell membrane</keyword>
<dbReference type="GO" id="GO:0004609">
    <property type="term" value="F:phosphatidylserine decarboxylase activity"/>
    <property type="evidence" value="ECO:0007669"/>
    <property type="project" value="UniProtKB-UniRule"/>
</dbReference>
<accession>A1ZHI0</accession>
<dbReference type="EC" id="4.1.1.65" evidence="11"/>
<evidence type="ECO:0000256" key="4">
    <source>
        <dbReference type="ARBA" id="ARBA00023098"/>
    </source>
</evidence>
<comment type="subcellular location">
    <subcellularLocation>
        <location evidence="11">Cell membrane</location>
        <topology evidence="11">Peripheral membrane protein</topology>
    </subcellularLocation>
</comment>
<dbReference type="GO" id="GO:0005886">
    <property type="term" value="C:plasma membrane"/>
    <property type="evidence" value="ECO:0007669"/>
    <property type="project" value="UniProtKB-SubCell"/>
</dbReference>
<keyword evidence="8 11" id="KW-0456">Lyase</keyword>
<comment type="similarity">
    <text evidence="11">Belongs to the phosphatidylserine decarboxylase family. PSD-B subfamily. Prokaryotic type II sub-subfamily.</text>
</comment>
<dbReference type="NCBIfam" id="NF001941">
    <property type="entry name" value="PRK00723.1"/>
    <property type="match status" value="1"/>
</dbReference>
<gene>
    <name evidence="11" type="primary">psd</name>
    <name evidence="12" type="ORF">M23134_05320</name>
</gene>
<comment type="PTM">
    <text evidence="11">Is synthesized initially as an inactive proenzyme. Formation of the active enzyme involves a self-maturation process in which the active site pyruvoyl group is generated from an internal serine residue via an autocatalytic post-translational modification. Two non-identical subunits are generated from the proenzyme in this reaction, and the pyruvate is formed at the N-terminus of the alpha chain, which is derived from the carboxyl end of the proenzyme. The autoendoproteolytic cleavage occurs by a canonical serine protease mechanism, in which the side chain hydroxyl group of the serine supplies its oxygen atom to form the C-terminus of the beta chain, while the remainder of the serine residue undergoes an oxidative deamination to produce ammonia and the pyruvoyl prosthetic group on the alpha chain. During this reaction, the Ser that is part of the protease active site of the proenzyme becomes the pyruvoyl prosthetic group, which constitutes an essential element of the active site of the mature decarboxylase.</text>
</comment>
<evidence type="ECO:0000256" key="11">
    <source>
        <dbReference type="HAMAP-Rule" id="MF_00663"/>
    </source>
</evidence>
<evidence type="ECO:0000256" key="9">
    <source>
        <dbReference type="ARBA" id="ARBA00023264"/>
    </source>
</evidence>
<feature type="active site" description="Charge relay system; for autoendoproteolytic cleavage activity" evidence="11">
    <location>
        <position position="256"/>
    </location>
</feature>
<dbReference type="InterPro" id="IPR033179">
    <property type="entry name" value="PSD_type2_pro"/>
</dbReference>
<keyword evidence="6 11" id="KW-0865">Zymogen</keyword>
<dbReference type="PANTHER" id="PTHR10067:SF17">
    <property type="entry name" value="PHOSPHATIDYLSERINE DECARBOXYLASE PROENZYME 2"/>
    <property type="match status" value="1"/>
</dbReference>
<evidence type="ECO:0000313" key="13">
    <source>
        <dbReference type="Proteomes" id="UP000004095"/>
    </source>
</evidence>
<evidence type="ECO:0000256" key="2">
    <source>
        <dbReference type="ARBA" id="ARBA00022516"/>
    </source>
</evidence>
<dbReference type="HAMAP" id="MF_00663">
    <property type="entry name" value="PS_decarb_PSD_B_type2"/>
    <property type="match status" value="1"/>
</dbReference>
<keyword evidence="4 11" id="KW-0443">Lipid metabolism</keyword>
<evidence type="ECO:0000256" key="10">
    <source>
        <dbReference type="ARBA" id="ARBA00023317"/>
    </source>
</evidence>
<comment type="catalytic activity">
    <reaction evidence="11">
        <text>a 1,2-diacyl-sn-glycero-3-phospho-L-serine + H(+) = a 1,2-diacyl-sn-glycero-3-phosphoethanolamine + CO2</text>
        <dbReference type="Rhea" id="RHEA:20828"/>
        <dbReference type="ChEBI" id="CHEBI:15378"/>
        <dbReference type="ChEBI" id="CHEBI:16526"/>
        <dbReference type="ChEBI" id="CHEBI:57262"/>
        <dbReference type="ChEBI" id="CHEBI:64612"/>
        <dbReference type="EC" id="4.1.1.65"/>
    </reaction>
</comment>
<dbReference type="NCBIfam" id="TIGR00163">
    <property type="entry name" value="PS_decarb"/>
    <property type="match status" value="1"/>
</dbReference>
<dbReference type="InterPro" id="IPR003817">
    <property type="entry name" value="PS_Dcarbxylase"/>
</dbReference>
<keyword evidence="10 11" id="KW-0670">Pyruvate</keyword>
<dbReference type="eggNOG" id="COG0688">
    <property type="taxonomic scope" value="Bacteria"/>
</dbReference>
<dbReference type="PANTHER" id="PTHR10067">
    <property type="entry name" value="PHOSPHATIDYLSERINE DECARBOXYLASE"/>
    <property type="match status" value="1"/>
</dbReference>
<evidence type="ECO:0000256" key="6">
    <source>
        <dbReference type="ARBA" id="ARBA00023145"/>
    </source>
</evidence>
<keyword evidence="13" id="KW-1185">Reference proteome</keyword>
<dbReference type="InterPro" id="IPR033177">
    <property type="entry name" value="PSD-B"/>
</dbReference>
<dbReference type="EMBL" id="AAWS01000008">
    <property type="protein sequence ID" value="EAY29987.1"/>
    <property type="molecule type" value="Genomic_DNA"/>
</dbReference>
<feature type="chain" id="PRO_5023319006" description="Phosphatidylserine decarboxylase alpha chain" evidence="11">
    <location>
        <begin position="256"/>
        <end position="293"/>
    </location>
</feature>
<keyword evidence="7 11" id="KW-0594">Phospholipid biosynthesis</keyword>
<comment type="function">
    <text evidence="11">Catalyzes the formation of phosphatidylethanolamine (PtdEtn) from phosphatidylserine (PtdSer).</text>
</comment>
<evidence type="ECO:0000256" key="8">
    <source>
        <dbReference type="ARBA" id="ARBA00023239"/>
    </source>
</evidence>
<evidence type="ECO:0000256" key="7">
    <source>
        <dbReference type="ARBA" id="ARBA00023209"/>
    </source>
</evidence>
<feature type="active site" description="Charge relay system; for autoendoproteolytic cleavage activity" evidence="11">
    <location>
        <position position="168"/>
    </location>
</feature>
<keyword evidence="9 11" id="KW-1208">Phospholipid metabolism</keyword>
<proteinExistence type="inferred from homology"/>
<evidence type="ECO:0000313" key="12">
    <source>
        <dbReference type="EMBL" id="EAY29987.1"/>
    </source>
</evidence>